<dbReference type="Proteomes" id="UP000189177">
    <property type="component" value="Unassembled WGS sequence"/>
</dbReference>
<dbReference type="RefSeq" id="WP_019570245.1">
    <property type="nucleotide sequence ID" value="NZ_MUZR01000006.1"/>
</dbReference>
<accession>A0A1V3A1G6</accession>
<keyword evidence="2" id="KW-1185">Reference proteome</keyword>
<gene>
    <name evidence="1" type="ORF">B1A74_02075</name>
</gene>
<evidence type="ECO:0000313" key="1">
    <source>
        <dbReference type="EMBL" id="OOC11200.1"/>
    </source>
</evidence>
<dbReference type="EMBL" id="MUZR01000006">
    <property type="protein sequence ID" value="OOC11200.1"/>
    <property type="molecule type" value="Genomic_DNA"/>
</dbReference>
<protein>
    <recommendedName>
        <fullName evidence="3">CopG family transcriptional regulator</fullName>
    </recommendedName>
</protein>
<proteinExistence type="predicted"/>
<evidence type="ECO:0008006" key="3">
    <source>
        <dbReference type="Google" id="ProtNLM"/>
    </source>
</evidence>
<name>A0A1V3A1G6_9GAMM</name>
<reference evidence="1 2" key="1">
    <citation type="submission" date="2017-02" db="EMBL/GenBank/DDBJ databases">
        <title>Genomic diversity within the haloalkaliphilic genus Thioalkalivibrio.</title>
        <authorList>
            <person name="Ahn A.-C."/>
            <person name="Meier-Kolthoff J."/>
            <person name="Overmars L."/>
            <person name="Richter M."/>
            <person name="Woyke T."/>
            <person name="Sorokin D.Y."/>
            <person name="Muyzer G."/>
        </authorList>
    </citation>
    <scope>NUCLEOTIDE SEQUENCE [LARGE SCALE GENOMIC DNA]</scope>
    <source>
        <strain evidence="1 2">HL17</strain>
    </source>
</reference>
<dbReference type="OrthoDB" id="129817at2"/>
<comment type="caution">
    <text evidence="1">The sequence shown here is derived from an EMBL/GenBank/DDBJ whole genome shotgun (WGS) entry which is preliminary data.</text>
</comment>
<organism evidence="1 2">
    <name type="scientific">Thioalkalivibrio halophilus</name>
    <dbReference type="NCBI Taxonomy" id="252474"/>
    <lineage>
        <taxon>Bacteria</taxon>
        <taxon>Pseudomonadati</taxon>
        <taxon>Pseudomonadota</taxon>
        <taxon>Gammaproteobacteria</taxon>
        <taxon>Chromatiales</taxon>
        <taxon>Ectothiorhodospiraceae</taxon>
        <taxon>Thioalkalivibrio</taxon>
    </lineage>
</organism>
<evidence type="ECO:0000313" key="2">
    <source>
        <dbReference type="Proteomes" id="UP000189177"/>
    </source>
</evidence>
<dbReference type="STRING" id="252474.B1A74_02075"/>
<sequence length="76" mass="8837">MKQNITLSLDKQVLTELKVIAARRSTSVSRLLTEELEHIVERSDRYERSRREALAALDRGYRFGGGRPDRDALHER</sequence>
<dbReference type="AlphaFoldDB" id="A0A1V3A1G6"/>